<name>A0A918ARK5_9PSEU</name>
<accession>A0A918ARK5</accession>
<dbReference type="PANTHER" id="PTHR45527">
    <property type="entry name" value="NONRIBOSOMAL PEPTIDE SYNTHETASE"/>
    <property type="match status" value="1"/>
</dbReference>
<dbReference type="PANTHER" id="PTHR45527:SF1">
    <property type="entry name" value="FATTY ACID SYNTHASE"/>
    <property type="match status" value="1"/>
</dbReference>
<dbReference type="Gene3D" id="3.30.300.30">
    <property type="match status" value="1"/>
</dbReference>
<dbReference type="GO" id="GO:0031177">
    <property type="term" value="F:phosphopantetheine binding"/>
    <property type="evidence" value="ECO:0007669"/>
    <property type="project" value="TreeGrafter"/>
</dbReference>
<dbReference type="InterPro" id="IPR045851">
    <property type="entry name" value="AMP-bd_C_sf"/>
</dbReference>
<reference evidence="4" key="1">
    <citation type="journal article" date="2014" name="Int. J. Syst. Evol. Microbiol.">
        <title>Complete genome sequence of Corynebacterium casei LMG S-19264T (=DSM 44701T), isolated from a smear-ripened cheese.</title>
        <authorList>
            <consortium name="US DOE Joint Genome Institute (JGI-PGF)"/>
            <person name="Walter F."/>
            <person name="Albersmeier A."/>
            <person name="Kalinowski J."/>
            <person name="Ruckert C."/>
        </authorList>
    </citation>
    <scope>NUCLEOTIDE SEQUENCE</scope>
    <source>
        <strain evidence="4">JCM 3313</strain>
    </source>
</reference>
<gene>
    <name evidence="4" type="ORF">GCM10010185_55030</name>
</gene>
<evidence type="ECO:0000259" key="3">
    <source>
        <dbReference type="Pfam" id="PF13193"/>
    </source>
</evidence>
<dbReference type="Gene3D" id="3.30.470.20">
    <property type="entry name" value="ATP-grasp fold, B domain"/>
    <property type="match status" value="1"/>
</dbReference>
<evidence type="ECO:0000313" key="5">
    <source>
        <dbReference type="Proteomes" id="UP000639606"/>
    </source>
</evidence>
<dbReference type="SUPFAM" id="SSF56801">
    <property type="entry name" value="Acetyl-CoA synthetase-like"/>
    <property type="match status" value="1"/>
</dbReference>
<keyword evidence="5" id="KW-1185">Reference proteome</keyword>
<evidence type="ECO:0000313" key="4">
    <source>
        <dbReference type="EMBL" id="GGP74456.1"/>
    </source>
</evidence>
<dbReference type="GO" id="GO:0005829">
    <property type="term" value="C:cytosol"/>
    <property type="evidence" value="ECO:0007669"/>
    <property type="project" value="TreeGrafter"/>
</dbReference>
<reference evidence="4" key="2">
    <citation type="submission" date="2020-09" db="EMBL/GenBank/DDBJ databases">
        <authorList>
            <person name="Sun Q."/>
            <person name="Ohkuma M."/>
        </authorList>
    </citation>
    <scope>NUCLEOTIDE SEQUENCE</scope>
    <source>
        <strain evidence="4">JCM 3313</strain>
    </source>
</reference>
<keyword evidence="2" id="KW-0597">Phosphoprotein</keyword>
<dbReference type="GO" id="GO:0044550">
    <property type="term" value="P:secondary metabolite biosynthetic process"/>
    <property type="evidence" value="ECO:0007669"/>
    <property type="project" value="TreeGrafter"/>
</dbReference>
<feature type="domain" description="AMP-binding enzyme C-terminal" evidence="3">
    <location>
        <begin position="78"/>
        <end position="152"/>
    </location>
</feature>
<dbReference type="FunFam" id="3.30.300.30:FF:000010">
    <property type="entry name" value="Enterobactin synthetase component F"/>
    <property type="match status" value="1"/>
</dbReference>
<dbReference type="Proteomes" id="UP000639606">
    <property type="component" value="Unassembled WGS sequence"/>
</dbReference>
<dbReference type="Pfam" id="PF13193">
    <property type="entry name" value="AMP-binding_C"/>
    <property type="match status" value="1"/>
</dbReference>
<dbReference type="Gene3D" id="2.30.38.10">
    <property type="entry name" value="Luciferase, Domain 3"/>
    <property type="match status" value="1"/>
</dbReference>
<sequence>MPPGVPGELYVGGAGVARGYWRRPGATAERLVADPFGTGGRLYRTGDVVRWTDRGVLQFVGRADDQVKVRGFRAEPGEVEGVLAGHPGVSRVVVVAREDVPGDARLVAYVVFEADEVAQAQLRRAVLAALPEYAVPAAFVPLDALPLAANGKPDRAALPAPVTDSPHLLMLAGEDGLSPLETVLPVAAVTRRVSCLYLANGADPRPVRRWWHDRAGFDGEFLVADSQEDLLPRALALHGRRPVHGVATYAEALLRPQAELAGVLGLPGNPVDVAQSKARQRLAFAEHDVPSPVFAVIRDPADLGGAYAALSAARAGFPRQDPLVVLEERMPLRGEPGSPYANYCSVESLLSAGEVVHLAVSDRLAQHHGRIEEGLALPNRMPAARQWEVVDCADRAIKAIGLVNGGCTPRSR</sequence>
<evidence type="ECO:0000256" key="2">
    <source>
        <dbReference type="ARBA" id="ARBA00022553"/>
    </source>
</evidence>
<dbReference type="InterPro" id="IPR025110">
    <property type="entry name" value="AMP-bd_C"/>
</dbReference>
<organism evidence="4 5">
    <name type="scientific">Saccharothrix coeruleofusca</name>
    <dbReference type="NCBI Taxonomy" id="33919"/>
    <lineage>
        <taxon>Bacteria</taxon>
        <taxon>Bacillati</taxon>
        <taxon>Actinomycetota</taxon>
        <taxon>Actinomycetes</taxon>
        <taxon>Pseudonocardiales</taxon>
        <taxon>Pseudonocardiaceae</taxon>
        <taxon>Saccharothrix</taxon>
    </lineage>
</organism>
<dbReference type="AlphaFoldDB" id="A0A918ARK5"/>
<comment type="caution">
    <text evidence="4">The sequence shown here is derived from an EMBL/GenBank/DDBJ whole genome shotgun (WGS) entry which is preliminary data.</text>
</comment>
<dbReference type="GO" id="GO:0043041">
    <property type="term" value="P:amino acid activation for nonribosomal peptide biosynthetic process"/>
    <property type="evidence" value="ECO:0007669"/>
    <property type="project" value="TreeGrafter"/>
</dbReference>
<proteinExistence type="predicted"/>
<protein>
    <recommendedName>
        <fullName evidence="3">AMP-binding enzyme C-terminal domain-containing protein</fullName>
    </recommendedName>
</protein>
<keyword evidence="1" id="KW-0596">Phosphopantetheine</keyword>
<dbReference type="EMBL" id="BMRG01000014">
    <property type="protein sequence ID" value="GGP74456.1"/>
    <property type="molecule type" value="Genomic_DNA"/>
</dbReference>
<evidence type="ECO:0000256" key="1">
    <source>
        <dbReference type="ARBA" id="ARBA00022450"/>
    </source>
</evidence>